<sequence>MTTTARVATAAALVLALAACTTPPAEEKATRTFTGTRLTAVLSSPVDITLRWTGEERGAVGRVVEFATEAKGPYTVLQYVPPGQRTYHHPDLMPGTTFHYRLRPYCGPASQPAEVALPPGGLSERDQRNDHEWAPPRTTGGRVVRTHPVREAASAPTGLKATVKHANGIHFTWTDHAADEEAQLLEIRPAGSPAFRPAAVLGPGVDSFGLITLPDEKKASYRIRAIAYGEQSNAVRLKTGVRPTSSATPR</sequence>
<dbReference type="Gene3D" id="2.60.40.10">
    <property type="entry name" value="Immunoglobulins"/>
    <property type="match status" value="1"/>
</dbReference>
<protein>
    <submittedName>
        <fullName evidence="3">Fibronectin type III domain-containing protein</fullName>
    </submittedName>
</protein>
<accession>A0ABW6RKK6</accession>
<dbReference type="SUPFAM" id="SSF49265">
    <property type="entry name" value="Fibronectin type III"/>
    <property type="match status" value="1"/>
</dbReference>
<dbReference type="InterPro" id="IPR013783">
    <property type="entry name" value="Ig-like_fold"/>
</dbReference>
<dbReference type="EMBL" id="JBIAPK010000008">
    <property type="protein sequence ID" value="MFF3342038.1"/>
    <property type="molecule type" value="Genomic_DNA"/>
</dbReference>
<evidence type="ECO:0000256" key="1">
    <source>
        <dbReference type="SAM" id="MobiDB-lite"/>
    </source>
</evidence>
<reference evidence="3 4" key="1">
    <citation type="submission" date="2024-10" db="EMBL/GenBank/DDBJ databases">
        <title>The Natural Products Discovery Center: Release of the First 8490 Sequenced Strains for Exploring Actinobacteria Biosynthetic Diversity.</title>
        <authorList>
            <person name="Kalkreuter E."/>
            <person name="Kautsar S.A."/>
            <person name="Yang D."/>
            <person name="Bader C.D."/>
            <person name="Teijaro C.N."/>
            <person name="Fluegel L."/>
            <person name="Davis C.M."/>
            <person name="Simpson J.R."/>
            <person name="Lauterbach L."/>
            <person name="Steele A.D."/>
            <person name="Gui C."/>
            <person name="Meng S."/>
            <person name="Li G."/>
            <person name="Viehrig K."/>
            <person name="Ye F."/>
            <person name="Su P."/>
            <person name="Kiefer A.F."/>
            <person name="Nichols A."/>
            <person name="Cepeda A.J."/>
            <person name="Yan W."/>
            <person name="Fan B."/>
            <person name="Jiang Y."/>
            <person name="Adhikari A."/>
            <person name="Zheng C.-J."/>
            <person name="Schuster L."/>
            <person name="Cowan T.M."/>
            <person name="Smanski M.J."/>
            <person name="Chevrette M.G."/>
            <person name="De Carvalho L.P.S."/>
            <person name="Shen B."/>
        </authorList>
    </citation>
    <scope>NUCLEOTIDE SEQUENCE [LARGE SCALE GENOMIC DNA]</scope>
    <source>
        <strain evidence="3 4">NPDC003029</strain>
    </source>
</reference>
<gene>
    <name evidence="3" type="ORF">ACFYWW_25455</name>
</gene>
<proteinExistence type="predicted"/>
<evidence type="ECO:0000313" key="4">
    <source>
        <dbReference type="Proteomes" id="UP001601976"/>
    </source>
</evidence>
<feature type="compositionally biased region" description="Basic and acidic residues" evidence="1">
    <location>
        <begin position="123"/>
        <end position="134"/>
    </location>
</feature>
<dbReference type="InterPro" id="IPR036116">
    <property type="entry name" value="FN3_sf"/>
</dbReference>
<name>A0ABW6RKK6_9ACTN</name>
<evidence type="ECO:0000256" key="2">
    <source>
        <dbReference type="SAM" id="SignalP"/>
    </source>
</evidence>
<feature type="signal peptide" evidence="2">
    <location>
        <begin position="1"/>
        <end position="25"/>
    </location>
</feature>
<feature type="chain" id="PRO_5045144479" evidence="2">
    <location>
        <begin position="26"/>
        <end position="250"/>
    </location>
</feature>
<feature type="region of interest" description="Disordered" evidence="1">
    <location>
        <begin position="118"/>
        <end position="142"/>
    </location>
</feature>
<keyword evidence="2" id="KW-0732">Signal</keyword>
<evidence type="ECO:0000313" key="3">
    <source>
        <dbReference type="EMBL" id="MFF3342038.1"/>
    </source>
</evidence>
<comment type="caution">
    <text evidence="3">The sequence shown here is derived from an EMBL/GenBank/DDBJ whole genome shotgun (WGS) entry which is preliminary data.</text>
</comment>
<dbReference type="PROSITE" id="PS51257">
    <property type="entry name" value="PROKAR_LIPOPROTEIN"/>
    <property type="match status" value="1"/>
</dbReference>
<dbReference type="RefSeq" id="WP_355715354.1">
    <property type="nucleotide sequence ID" value="NZ_JBEXNP010000003.1"/>
</dbReference>
<keyword evidence="4" id="KW-1185">Reference proteome</keyword>
<dbReference type="Proteomes" id="UP001601976">
    <property type="component" value="Unassembled WGS sequence"/>
</dbReference>
<organism evidence="3 4">
    <name type="scientific">Streptomyces flavidovirens</name>
    <dbReference type="NCBI Taxonomy" id="67298"/>
    <lineage>
        <taxon>Bacteria</taxon>
        <taxon>Bacillati</taxon>
        <taxon>Actinomycetota</taxon>
        <taxon>Actinomycetes</taxon>
        <taxon>Kitasatosporales</taxon>
        <taxon>Streptomycetaceae</taxon>
        <taxon>Streptomyces</taxon>
    </lineage>
</organism>